<dbReference type="AlphaFoldDB" id="A0A4P8YQT8"/>
<evidence type="ECO:0000313" key="3">
    <source>
        <dbReference type="Proteomes" id="UP000302163"/>
    </source>
</evidence>
<proteinExistence type="predicted"/>
<dbReference type="InterPro" id="IPR057087">
    <property type="entry name" value="Gp12-like"/>
</dbReference>
<dbReference type="RefSeq" id="WP_138098937.1">
    <property type="nucleotide sequence ID" value="NZ_CP040428.1"/>
</dbReference>
<dbReference type="EMBL" id="CP040428">
    <property type="protein sequence ID" value="QCT22428.1"/>
    <property type="molecule type" value="Genomic_DNA"/>
</dbReference>
<name>A0A4P8YQT8_9ENTR</name>
<dbReference type="Proteomes" id="UP000302163">
    <property type="component" value="Chromosome"/>
</dbReference>
<dbReference type="Pfam" id="PF23961">
    <property type="entry name" value="Phage_tail_terminator_9"/>
    <property type="match status" value="1"/>
</dbReference>
<protein>
    <recommendedName>
        <fullName evidence="1">Phage neck terminator protein gp12-like domain-containing protein</fullName>
    </recommendedName>
</protein>
<gene>
    <name evidence="2" type="ORF">FEM41_23660</name>
</gene>
<evidence type="ECO:0000313" key="2">
    <source>
        <dbReference type="EMBL" id="QCT22428.1"/>
    </source>
</evidence>
<dbReference type="KEGG" id="izh:FEM41_23660"/>
<reference evidence="2 3" key="1">
    <citation type="submission" date="2019-05" db="EMBL/GenBank/DDBJ databases">
        <title>Complete genome sequence of Izhakiella calystegiae KSNA2, an endophyte isolated from beach morning glory (Calystegia soldanella).</title>
        <authorList>
            <person name="Jiang L."/>
            <person name="Jeong J.C."/>
            <person name="Kim C.Y."/>
            <person name="Kim D.H."/>
            <person name="Kim S.W."/>
            <person name="Lee j."/>
        </authorList>
    </citation>
    <scope>NUCLEOTIDE SEQUENCE [LARGE SCALE GENOMIC DNA]</scope>
    <source>
        <strain evidence="2 3">KSNA2</strain>
    </source>
</reference>
<keyword evidence="3" id="KW-1185">Reference proteome</keyword>
<feature type="domain" description="Phage neck terminator protein gp12-like" evidence="1">
    <location>
        <begin position="23"/>
        <end position="179"/>
    </location>
</feature>
<organism evidence="2 3">
    <name type="scientific">Jejubacter calystegiae</name>
    <dbReference type="NCBI Taxonomy" id="2579935"/>
    <lineage>
        <taxon>Bacteria</taxon>
        <taxon>Pseudomonadati</taxon>
        <taxon>Pseudomonadota</taxon>
        <taxon>Gammaproteobacteria</taxon>
        <taxon>Enterobacterales</taxon>
        <taxon>Enterobacteriaceae</taxon>
        <taxon>Jejubacter</taxon>
    </lineage>
</organism>
<accession>A0A4P8YQT8</accession>
<sequence length="180" mass="19642">MSNSSNTPGWLTPRSEEPEYDAALDALLADWIVGVAALAPGAVIVRREEEEAAPQGDNWCEYAVSEIARATSAAFSRQGEEQVTQQRDETLTCSLSFFGPNGQSIGTRFLDGLLVSQNQDELRGLGFAFGGHGALTGSSQQINNQWVKRYDVTLRLYRTVAREYGVMALTQAPVTFFTGE</sequence>
<dbReference type="OrthoDB" id="8446915at2"/>
<evidence type="ECO:0000259" key="1">
    <source>
        <dbReference type="Pfam" id="PF23961"/>
    </source>
</evidence>